<dbReference type="GO" id="GO:0003887">
    <property type="term" value="F:DNA-directed DNA polymerase activity"/>
    <property type="evidence" value="ECO:0007669"/>
    <property type="project" value="UniProtKB-EC"/>
</dbReference>
<evidence type="ECO:0000256" key="1">
    <source>
        <dbReference type="ARBA" id="ARBA00022839"/>
    </source>
</evidence>
<dbReference type="GO" id="GO:0008408">
    <property type="term" value="F:3'-5' exonuclease activity"/>
    <property type="evidence" value="ECO:0007669"/>
    <property type="project" value="TreeGrafter"/>
</dbReference>
<dbReference type="InterPro" id="IPR036397">
    <property type="entry name" value="RNaseH_sf"/>
</dbReference>
<keyword evidence="2" id="KW-0472">Membrane</keyword>
<dbReference type="Proteomes" id="UP000008457">
    <property type="component" value="Chromosome"/>
</dbReference>
<dbReference type="AlphaFoldDB" id="F4A0X9"/>
<dbReference type="HOGENOM" id="CLU_939429_0_0_9"/>
<feature type="domain" description="Exonuclease" evidence="3">
    <location>
        <begin position="121"/>
        <end position="287"/>
    </location>
</feature>
<reference evidence="4 5" key="2">
    <citation type="journal article" date="2011" name="Stand. Genomic Sci.">
        <title>Complete genome sequence of Mahella australiensis type strain (50-1 BON).</title>
        <authorList>
            <person name="Sikorski J."/>
            <person name="Teshima H."/>
            <person name="Nolan M."/>
            <person name="Lucas S."/>
            <person name="Hammon N."/>
            <person name="Deshpande S."/>
            <person name="Cheng J.F."/>
            <person name="Pitluck S."/>
            <person name="Liolios K."/>
            <person name="Pagani I."/>
            <person name="Ivanova N."/>
            <person name="Huntemann M."/>
            <person name="Mavromatis K."/>
            <person name="Ovchinikova G."/>
            <person name="Pati A."/>
            <person name="Tapia R."/>
            <person name="Han C."/>
            <person name="Goodwin L."/>
            <person name="Chen A."/>
            <person name="Palaniappan K."/>
            <person name="Land M."/>
            <person name="Hauser L."/>
            <person name="Ngatchou-Djao O.D."/>
            <person name="Rohde M."/>
            <person name="Pukall R."/>
            <person name="Spring S."/>
            <person name="Abt B."/>
            <person name="Goker M."/>
            <person name="Detter J.C."/>
            <person name="Woyke T."/>
            <person name="Bristow J."/>
            <person name="Markowitz V."/>
            <person name="Hugenholtz P."/>
            <person name="Eisen J.A."/>
            <person name="Kyrpides N.C."/>
            <person name="Klenk H.P."/>
            <person name="Lapidus A."/>
        </authorList>
    </citation>
    <scope>NUCLEOTIDE SEQUENCE [LARGE SCALE GENOMIC DNA]</scope>
    <source>
        <strain evidence="5">DSM 15567 / CIP 107919 / 50-1 BON</strain>
    </source>
</reference>
<keyword evidence="1" id="KW-0540">Nuclease</keyword>
<proteinExistence type="predicted"/>
<dbReference type="GO" id="GO:0003677">
    <property type="term" value="F:DNA binding"/>
    <property type="evidence" value="ECO:0007669"/>
    <property type="project" value="InterPro"/>
</dbReference>
<dbReference type="Gene3D" id="3.30.420.10">
    <property type="entry name" value="Ribonuclease H-like superfamily/Ribonuclease H"/>
    <property type="match status" value="1"/>
</dbReference>
<dbReference type="FunFam" id="3.30.420.10:FF:000045">
    <property type="entry name" value="3'-5' exonuclease DinG"/>
    <property type="match status" value="1"/>
</dbReference>
<evidence type="ECO:0000256" key="2">
    <source>
        <dbReference type="SAM" id="Phobius"/>
    </source>
</evidence>
<keyword evidence="2" id="KW-0812">Transmembrane</keyword>
<dbReference type="InterPro" id="IPR013520">
    <property type="entry name" value="Ribonucl_H"/>
</dbReference>
<dbReference type="InterPro" id="IPR012337">
    <property type="entry name" value="RNaseH-like_sf"/>
</dbReference>
<protein>
    <submittedName>
        <fullName evidence="4">DNA polymerase III, epsilon subunit</fullName>
        <ecNumber evidence="4">2.7.7.7</ecNumber>
    </submittedName>
</protein>
<dbReference type="PANTHER" id="PTHR30231:SF41">
    <property type="entry name" value="DNA POLYMERASE III SUBUNIT EPSILON"/>
    <property type="match status" value="1"/>
</dbReference>
<dbReference type="Pfam" id="PF00929">
    <property type="entry name" value="RNase_T"/>
    <property type="match status" value="1"/>
</dbReference>
<dbReference type="OrthoDB" id="9803913at2"/>
<dbReference type="RefSeq" id="WP_013782467.1">
    <property type="nucleotide sequence ID" value="NC_015520.1"/>
</dbReference>
<keyword evidence="2" id="KW-1133">Transmembrane helix</keyword>
<dbReference type="STRING" id="697281.Mahau_2935"/>
<keyword evidence="5" id="KW-1185">Reference proteome</keyword>
<accession>F4A0X9</accession>
<dbReference type="InterPro" id="IPR006054">
    <property type="entry name" value="DnaQ"/>
</dbReference>
<dbReference type="SMART" id="SM00479">
    <property type="entry name" value="EXOIII"/>
    <property type="match status" value="1"/>
</dbReference>
<evidence type="ECO:0000313" key="5">
    <source>
        <dbReference type="Proteomes" id="UP000008457"/>
    </source>
</evidence>
<dbReference type="SUPFAM" id="SSF53098">
    <property type="entry name" value="Ribonuclease H-like"/>
    <property type="match status" value="1"/>
</dbReference>
<feature type="transmembrane region" description="Helical" evidence="2">
    <location>
        <begin position="21"/>
        <end position="53"/>
    </location>
</feature>
<dbReference type="PANTHER" id="PTHR30231">
    <property type="entry name" value="DNA POLYMERASE III SUBUNIT EPSILON"/>
    <property type="match status" value="1"/>
</dbReference>
<reference evidence="5" key="1">
    <citation type="submission" date="2010-11" db="EMBL/GenBank/DDBJ databases">
        <title>The complete genome of Mahella australiensis DSM 15567.</title>
        <authorList>
            <consortium name="US DOE Joint Genome Institute (JGI-PGF)"/>
            <person name="Lucas S."/>
            <person name="Copeland A."/>
            <person name="Lapidus A."/>
            <person name="Bruce D."/>
            <person name="Goodwin L."/>
            <person name="Pitluck S."/>
            <person name="Kyrpides N."/>
            <person name="Mavromatis K."/>
            <person name="Pagani I."/>
            <person name="Ivanova N."/>
            <person name="Teshima H."/>
            <person name="Brettin T."/>
            <person name="Detter J.C."/>
            <person name="Han C."/>
            <person name="Tapia R."/>
            <person name="Land M."/>
            <person name="Hauser L."/>
            <person name="Markowitz V."/>
            <person name="Cheng J.-F."/>
            <person name="Hugenholtz P."/>
            <person name="Woyke T."/>
            <person name="Wu D."/>
            <person name="Spring S."/>
            <person name="Pukall R."/>
            <person name="Steenblock K."/>
            <person name="Schneider S."/>
            <person name="Klenk H.-P."/>
            <person name="Eisen J.A."/>
        </authorList>
    </citation>
    <scope>NUCLEOTIDE SEQUENCE [LARGE SCALE GENOMIC DNA]</scope>
    <source>
        <strain evidence="5">DSM 15567 / CIP 107919 / 50-1 BON</strain>
    </source>
</reference>
<organism evidence="4 5">
    <name type="scientific">Mahella australiensis (strain DSM 15567 / CIP 107919 / 50-1 BON)</name>
    <dbReference type="NCBI Taxonomy" id="697281"/>
    <lineage>
        <taxon>Bacteria</taxon>
        <taxon>Bacillati</taxon>
        <taxon>Bacillota</taxon>
        <taxon>Clostridia</taxon>
        <taxon>Thermoanaerobacterales</taxon>
        <taxon>Thermoanaerobacterales Family IV. Incertae Sedis</taxon>
        <taxon>Mahella</taxon>
    </lineage>
</organism>
<name>F4A0X9_MAHA5</name>
<dbReference type="NCBIfam" id="TIGR00573">
    <property type="entry name" value="dnaq"/>
    <property type="match status" value="1"/>
</dbReference>
<keyword evidence="4" id="KW-0548">Nucleotidyltransferase</keyword>
<keyword evidence="1" id="KW-0269">Exonuclease</keyword>
<dbReference type="GO" id="GO:0005829">
    <property type="term" value="C:cytosol"/>
    <property type="evidence" value="ECO:0007669"/>
    <property type="project" value="TreeGrafter"/>
</dbReference>
<keyword evidence="4" id="KW-0808">Transferase</keyword>
<dbReference type="EC" id="2.7.7.7" evidence="4"/>
<evidence type="ECO:0000259" key="3">
    <source>
        <dbReference type="SMART" id="SM00479"/>
    </source>
</evidence>
<keyword evidence="1" id="KW-0378">Hydrolase</keyword>
<sequence>MNILKHIPGFRSGAWWKKLIAAVYYLFSLLILIPSIETGLALLILPFIIFGLIDKIKAGQISNNEAAPEVKQTNKQKTTVKLNVTIEGPKQQPAPAPVLNTQSVNHRININTKKWLNTCNEFVAIDLETTGLNPAIDKIVEIAAVKFKYGEIIDSYTTLINPGIHIPSSASKINHITDETVHGAPDLSEVLPNLLNFIGDSILVMHNASFDLKFLKYHAAKLGYDISNPFIDTLPTCKKLFTDFENYQLATVANYLKISTADTFHRACNDAEICGPVLIKCIDTAKNESSQGAGLI</sequence>
<dbReference type="GO" id="GO:0045004">
    <property type="term" value="P:DNA replication proofreading"/>
    <property type="evidence" value="ECO:0007669"/>
    <property type="project" value="TreeGrafter"/>
</dbReference>
<dbReference type="EMBL" id="CP002360">
    <property type="protein sequence ID" value="AEE98056.1"/>
    <property type="molecule type" value="Genomic_DNA"/>
</dbReference>
<dbReference type="KEGG" id="mas:Mahau_2935"/>
<dbReference type="eggNOG" id="COG2176">
    <property type="taxonomic scope" value="Bacteria"/>
</dbReference>
<gene>
    <name evidence="4" type="ordered locus">Mahau_2935</name>
</gene>
<dbReference type="CDD" id="cd06127">
    <property type="entry name" value="DEDDh"/>
    <property type="match status" value="1"/>
</dbReference>
<evidence type="ECO:0000313" key="4">
    <source>
        <dbReference type="EMBL" id="AEE98056.1"/>
    </source>
</evidence>